<dbReference type="Proteomes" id="UP000392064">
    <property type="component" value="Chromosome"/>
</dbReference>
<dbReference type="NCBIfam" id="TIGR03930">
    <property type="entry name" value="WXG100_ESAT6"/>
    <property type="match status" value="1"/>
</dbReference>
<evidence type="ECO:0000313" key="3">
    <source>
        <dbReference type="Proteomes" id="UP000392064"/>
    </source>
</evidence>
<reference evidence="2 3" key="1">
    <citation type="submission" date="2019-11" db="EMBL/GenBank/DDBJ databases">
        <authorList>
            <person name="Li J."/>
        </authorList>
    </citation>
    <scope>NUCLEOTIDE SEQUENCE [LARGE SCALE GENOMIC DNA]</scope>
    <source>
        <strain evidence="2 3">MF47</strain>
    </source>
</reference>
<comment type="similarity">
    <text evidence="1">Belongs to the WXG100 family.</text>
</comment>
<evidence type="ECO:0000313" key="2">
    <source>
        <dbReference type="EMBL" id="QGG42779.1"/>
    </source>
</evidence>
<gene>
    <name evidence="2" type="ORF">GEV26_16130</name>
</gene>
<organism evidence="2 3">
    <name type="scientific">Aeromicrobium yanjiei</name>
    <dbReference type="NCBI Taxonomy" id="2662028"/>
    <lineage>
        <taxon>Bacteria</taxon>
        <taxon>Bacillati</taxon>
        <taxon>Actinomycetota</taxon>
        <taxon>Actinomycetes</taxon>
        <taxon>Propionibacteriales</taxon>
        <taxon>Nocardioidaceae</taxon>
        <taxon>Aeromicrobium</taxon>
    </lineage>
</organism>
<keyword evidence="3" id="KW-1185">Reference proteome</keyword>
<evidence type="ECO:0000256" key="1">
    <source>
        <dbReference type="RuleBase" id="RU362001"/>
    </source>
</evidence>
<accession>A0A5Q2MLQ0</accession>
<sequence length="100" mass="10488">MTGNTGRLAVSFGGLGNLAGEVAAGVAKLEARLNQLDQDLTPLKGDWTGEAAASYQQAKAKWDQAIQDLKLTLSQSGQAVNDSGEDYRRTETQNASSFGG</sequence>
<protein>
    <recommendedName>
        <fullName evidence="1">ESAT-6-like protein</fullName>
    </recommendedName>
</protein>
<dbReference type="SUPFAM" id="SSF140453">
    <property type="entry name" value="EsxAB dimer-like"/>
    <property type="match status" value="1"/>
</dbReference>
<dbReference type="EMBL" id="CP045737">
    <property type="protein sequence ID" value="QGG42779.1"/>
    <property type="molecule type" value="Genomic_DNA"/>
</dbReference>
<dbReference type="InterPro" id="IPR010310">
    <property type="entry name" value="T7SS_ESAT-6-like"/>
</dbReference>
<name>A0A5Q2MLQ0_9ACTN</name>
<dbReference type="RefSeq" id="WP_153654584.1">
    <property type="nucleotide sequence ID" value="NZ_CP045737.1"/>
</dbReference>
<dbReference type="Gene3D" id="1.10.287.1060">
    <property type="entry name" value="ESAT-6-like"/>
    <property type="match status" value="1"/>
</dbReference>
<dbReference type="KEGG" id="aef:GEV26_16130"/>
<proteinExistence type="inferred from homology"/>
<dbReference type="InterPro" id="IPR036689">
    <property type="entry name" value="ESAT-6-like_sf"/>
</dbReference>
<dbReference type="Pfam" id="PF06013">
    <property type="entry name" value="WXG100"/>
    <property type="match status" value="1"/>
</dbReference>
<dbReference type="AlphaFoldDB" id="A0A5Q2MLQ0"/>